<keyword evidence="3" id="KW-1185">Reference proteome</keyword>
<feature type="compositionally biased region" description="Basic and acidic residues" evidence="1">
    <location>
        <begin position="30"/>
        <end position="60"/>
    </location>
</feature>
<feature type="region of interest" description="Disordered" evidence="1">
    <location>
        <begin position="14"/>
        <end position="74"/>
    </location>
</feature>
<evidence type="ECO:0000313" key="2">
    <source>
        <dbReference type="EMBL" id="EIM78375.1"/>
    </source>
</evidence>
<evidence type="ECO:0000256" key="1">
    <source>
        <dbReference type="SAM" id="MobiDB-lite"/>
    </source>
</evidence>
<comment type="caution">
    <text evidence="2">The sequence shown here is derived from an EMBL/GenBank/DDBJ whole genome shotgun (WGS) entry which is preliminary data.</text>
</comment>
<dbReference type="STRING" id="1189621.A3SI_03835"/>
<dbReference type="EMBL" id="AJYA01000007">
    <property type="protein sequence ID" value="EIM78375.1"/>
    <property type="molecule type" value="Genomic_DNA"/>
</dbReference>
<organism evidence="2 3">
    <name type="scientific">Nitritalea halalkaliphila LW7</name>
    <dbReference type="NCBI Taxonomy" id="1189621"/>
    <lineage>
        <taxon>Bacteria</taxon>
        <taxon>Pseudomonadati</taxon>
        <taxon>Bacteroidota</taxon>
        <taxon>Cytophagia</taxon>
        <taxon>Cytophagales</taxon>
        <taxon>Cyclobacteriaceae</taxon>
        <taxon>Nitritalea</taxon>
    </lineage>
</organism>
<name>I5C973_9BACT</name>
<feature type="compositionally biased region" description="Polar residues" evidence="1">
    <location>
        <begin position="64"/>
        <end position="74"/>
    </location>
</feature>
<reference evidence="2 3" key="1">
    <citation type="submission" date="2012-05" db="EMBL/GenBank/DDBJ databases">
        <title>Genome sequence of Nitritalea halalkaliphila LW7.</title>
        <authorList>
            <person name="Jangir P.K."/>
            <person name="Singh A."/>
            <person name="Shivaji S."/>
            <person name="Sharma R."/>
        </authorList>
    </citation>
    <scope>NUCLEOTIDE SEQUENCE [LARGE SCALE GENOMIC DNA]</scope>
    <source>
        <strain evidence="2 3">LW7</strain>
    </source>
</reference>
<proteinExistence type="predicted"/>
<dbReference type="AlphaFoldDB" id="I5C973"/>
<protein>
    <submittedName>
        <fullName evidence="2">Uncharacterized protein</fullName>
    </submittedName>
</protein>
<accession>I5C973</accession>
<evidence type="ECO:0000313" key="3">
    <source>
        <dbReference type="Proteomes" id="UP000005551"/>
    </source>
</evidence>
<dbReference type="Proteomes" id="UP000005551">
    <property type="component" value="Unassembled WGS sequence"/>
</dbReference>
<sequence>MRLLPKHPLNRFELAPAKFSKRKQTNTIEHQNESKRKLFDEKRKQTITIEHKKESKRTFDPEQPTKNGSPQRTLRASAFSSKCYGFAVRFD</sequence>
<gene>
    <name evidence="2" type="ORF">A3SI_03835</name>
</gene>